<reference evidence="1" key="1">
    <citation type="submission" date="2020-03" db="EMBL/GenBank/DDBJ databases">
        <title>The deep terrestrial virosphere.</title>
        <authorList>
            <person name="Holmfeldt K."/>
            <person name="Nilsson E."/>
            <person name="Simone D."/>
            <person name="Lopez-Fernandez M."/>
            <person name="Wu X."/>
            <person name="de Brujin I."/>
            <person name="Lundin D."/>
            <person name="Andersson A."/>
            <person name="Bertilsson S."/>
            <person name="Dopson M."/>
        </authorList>
    </citation>
    <scope>NUCLEOTIDE SEQUENCE</scope>
    <source>
        <strain evidence="1">TM448A02447</strain>
    </source>
</reference>
<proteinExistence type="predicted"/>
<dbReference type="AlphaFoldDB" id="A0A6H1ZWU2"/>
<name>A0A6H1ZWU2_9ZZZZ</name>
<dbReference type="EMBL" id="MT144307">
    <property type="protein sequence ID" value="QJA52034.1"/>
    <property type="molecule type" value="Genomic_DNA"/>
</dbReference>
<accession>A0A6H1ZWU2</accession>
<evidence type="ECO:0000313" key="1">
    <source>
        <dbReference type="EMBL" id="QJA52034.1"/>
    </source>
</evidence>
<protein>
    <submittedName>
        <fullName evidence="1">Uncharacterized protein</fullName>
    </submittedName>
</protein>
<gene>
    <name evidence="1" type="ORF">TM448A02447_0008</name>
</gene>
<organism evidence="1">
    <name type="scientific">viral metagenome</name>
    <dbReference type="NCBI Taxonomy" id="1070528"/>
    <lineage>
        <taxon>unclassified sequences</taxon>
        <taxon>metagenomes</taxon>
        <taxon>organismal metagenomes</taxon>
    </lineage>
</organism>
<sequence>MKKLLKKLKSNTGWLVAGGLVVLAAGSVFAFTGTGSTVIENAENVTVQGNCDLVEEVGLGAASDYCDGTEATTNLCVVDVYTLTSSGTFTISGTTTFGDNATTTPSEHTYKPIHIDLGLHATSTAEDTVLVAGHYCNTGVPIDIRLDTWQLQVKTAAANFGTGHLTWGTTTVTTAGLDYAAGTNSFAATNTANLGSLVIASSTTGRFNLDGMYPWGFSDRYINNPSYATSTHGTYFDTFDTAYEKYNTSTPYSLKLGECVVIGWNMKAASSSEALTTGGGQLFDGAFYMDAWIN</sequence>